<evidence type="ECO:0000256" key="3">
    <source>
        <dbReference type="ARBA" id="ARBA00023140"/>
    </source>
</evidence>
<sequence>MVKFVSSTGNRDKLTKFLQFEARFLVYFMKGRQNELAERLDKFYKATGDARRILRFFNEFNTVGVLARMNPSKMNVVDWLGVLSNVTLSMFLVIDHLLWLLTKGVFKGDLEKWKKIGNYLWLISLLASIIQNTIVYRSTLAKGAKKEDKMKCLLTYIRVVPDVFSALEGLNKIQWSDAVMGSLGMISSAEGIYSGWSAK</sequence>
<keyword evidence="2 5" id="KW-0472">Membrane</keyword>
<keyword evidence="5" id="KW-1133">Transmembrane helix</keyword>
<dbReference type="GO" id="GO:0005778">
    <property type="term" value="C:peroxisomal membrane"/>
    <property type="evidence" value="ECO:0007669"/>
    <property type="project" value="UniProtKB-SubCell"/>
</dbReference>
<dbReference type="InterPro" id="IPR008733">
    <property type="entry name" value="PEX11"/>
</dbReference>
<feature type="transmembrane region" description="Helical" evidence="5">
    <location>
        <begin position="76"/>
        <end position="99"/>
    </location>
</feature>
<dbReference type="PANTHER" id="PTHR12652:SF50">
    <property type="entry name" value="PEROXIN 11"/>
    <property type="match status" value="1"/>
</dbReference>
<dbReference type="Pfam" id="PF05648">
    <property type="entry name" value="PEX11"/>
    <property type="match status" value="1"/>
</dbReference>
<proteinExistence type="predicted"/>
<keyword evidence="3" id="KW-0576">Peroxisome</keyword>
<comment type="subcellular location">
    <subcellularLocation>
        <location evidence="4">Peroxisome membrane</location>
    </subcellularLocation>
</comment>
<evidence type="ECO:0000256" key="2">
    <source>
        <dbReference type="ARBA" id="ARBA00023136"/>
    </source>
</evidence>
<keyword evidence="5" id="KW-0812">Transmembrane</keyword>
<protein>
    <submittedName>
        <fullName evidence="6">Uncharacterized protein</fullName>
    </submittedName>
</protein>
<reference evidence="6" key="1">
    <citation type="journal article" date="2020" name="J. Eukaryot. Microbiol.">
        <title>De novo Sequencing, Assembly and Annotation of the Transcriptome for the Free-Living Testate Amoeba Arcella intermedia.</title>
        <authorList>
            <person name="Ribeiro G.M."/>
            <person name="Porfirio-Sousa A.L."/>
            <person name="Maurer-Alcala X.X."/>
            <person name="Katz L.A."/>
            <person name="Lahr D.J.G."/>
        </authorList>
    </citation>
    <scope>NUCLEOTIDE SEQUENCE</scope>
</reference>
<dbReference type="AlphaFoldDB" id="A0A6B2LJQ1"/>
<name>A0A6B2LJQ1_9EUKA</name>
<dbReference type="GO" id="GO:0016559">
    <property type="term" value="P:peroxisome fission"/>
    <property type="evidence" value="ECO:0007669"/>
    <property type="project" value="InterPro"/>
</dbReference>
<evidence type="ECO:0000256" key="5">
    <source>
        <dbReference type="SAM" id="Phobius"/>
    </source>
</evidence>
<evidence type="ECO:0000313" key="6">
    <source>
        <dbReference type="EMBL" id="NDV37050.1"/>
    </source>
</evidence>
<dbReference type="EMBL" id="GIBP01008081">
    <property type="protein sequence ID" value="NDV37050.1"/>
    <property type="molecule type" value="Transcribed_RNA"/>
</dbReference>
<organism evidence="6">
    <name type="scientific">Arcella intermedia</name>
    <dbReference type="NCBI Taxonomy" id="1963864"/>
    <lineage>
        <taxon>Eukaryota</taxon>
        <taxon>Amoebozoa</taxon>
        <taxon>Tubulinea</taxon>
        <taxon>Elardia</taxon>
        <taxon>Arcellinida</taxon>
        <taxon>Sphaerothecina</taxon>
        <taxon>Arcellidae</taxon>
        <taxon>Arcella</taxon>
    </lineage>
</organism>
<feature type="transmembrane region" description="Helical" evidence="5">
    <location>
        <begin position="119"/>
        <end position="136"/>
    </location>
</feature>
<keyword evidence="1" id="KW-0962">Peroxisome biogenesis</keyword>
<evidence type="ECO:0000256" key="1">
    <source>
        <dbReference type="ARBA" id="ARBA00022593"/>
    </source>
</evidence>
<accession>A0A6B2LJQ1</accession>
<dbReference type="PANTHER" id="PTHR12652">
    <property type="entry name" value="PEROXISOMAL BIOGENESIS FACTOR 11"/>
    <property type="match status" value="1"/>
</dbReference>
<evidence type="ECO:0000256" key="4">
    <source>
        <dbReference type="ARBA" id="ARBA00046271"/>
    </source>
</evidence>